<dbReference type="Proteomes" id="UP000217696">
    <property type="component" value="Chromosome"/>
</dbReference>
<evidence type="ECO:0000313" key="4">
    <source>
        <dbReference type="Proteomes" id="UP000217696"/>
    </source>
</evidence>
<feature type="signal peptide" evidence="2">
    <location>
        <begin position="1"/>
        <end position="22"/>
    </location>
</feature>
<evidence type="ECO:0000256" key="2">
    <source>
        <dbReference type="SAM" id="SignalP"/>
    </source>
</evidence>
<dbReference type="EMBL" id="AP017312">
    <property type="protein sequence ID" value="BAU27952.1"/>
    <property type="molecule type" value="Genomic_DNA"/>
</dbReference>
<proteinExistence type="predicted"/>
<evidence type="ECO:0000313" key="3">
    <source>
        <dbReference type="EMBL" id="BAU27952.1"/>
    </source>
</evidence>
<evidence type="ECO:0000256" key="1">
    <source>
        <dbReference type="SAM" id="MobiDB-lite"/>
    </source>
</evidence>
<protein>
    <recommendedName>
        <fullName evidence="5">Lipoprotein</fullName>
    </recommendedName>
</protein>
<feature type="region of interest" description="Disordered" evidence="1">
    <location>
        <begin position="25"/>
        <end position="58"/>
    </location>
</feature>
<keyword evidence="2" id="KW-0732">Signal</keyword>
<dbReference type="PROSITE" id="PS51257">
    <property type="entry name" value="PROKAR_LIPOPROTEIN"/>
    <property type="match status" value="1"/>
</dbReference>
<reference evidence="3 4" key="1">
    <citation type="submission" date="2015-12" db="EMBL/GenBank/DDBJ databases">
        <title>Genome sequence of Aneurinibacillus soli.</title>
        <authorList>
            <person name="Lee J.S."/>
            <person name="Lee K.C."/>
            <person name="Kim K.K."/>
            <person name="Lee B.W."/>
        </authorList>
    </citation>
    <scope>NUCLEOTIDE SEQUENCE [LARGE SCALE GENOMIC DNA]</scope>
    <source>
        <strain evidence="3 4">CB4</strain>
    </source>
</reference>
<name>A0A0U5B123_9BACL</name>
<accession>A0A0U5B123</accession>
<sequence>MKKNIITSSIALLLLGSLVAGCGEKAADSSKSTPQKEQLQNQVSTSTPESEKQAATEAVKQYLKAQGSIDYTDPSAYKTPEKYLTPSFAKAIQKMKGQSKKHLRKIK</sequence>
<evidence type="ECO:0008006" key="5">
    <source>
        <dbReference type="Google" id="ProtNLM"/>
    </source>
</evidence>
<feature type="chain" id="PRO_5038762338" description="Lipoprotein" evidence="2">
    <location>
        <begin position="23"/>
        <end position="107"/>
    </location>
</feature>
<feature type="compositionally biased region" description="Polar residues" evidence="1">
    <location>
        <begin position="29"/>
        <end position="48"/>
    </location>
</feature>
<gene>
    <name evidence="3" type="ORF">CB4_02126</name>
</gene>
<keyword evidence="4" id="KW-1185">Reference proteome</keyword>
<dbReference type="AlphaFoldDB" id="A0A0U5B123"/>
<dbReference type="KEGG" id="asoc:CB4_02126"/>
<organism evidence="3 4">
    <name type="scientific">Aneurinibacillus soli</name>
    <dbReference type="NCBI Taxonomy" id="1500254"/>
    <lineage>
        <taxon>Bacteria</taxon>
        <taxon>Bacillati</taxon>
        <taxon>Bacillota</taxon>
        <taxon>Bacilli</taxon>
        <taxon>Bacillales</taxon>
        <taxon>Paenibacillaceae</taxon>
        <taxon>Aneurinibacillus group</taxon>
        <taxon>Aneurinibacillus</taxon>
    </lineage>
</organism>
<dbReference type="RefSeq" id="WP_096465699.1">
    <property type="nucleotide sequence ID" value="NZ_AP017312.1"/>
</dbReference>